<sequence length="750" mass="83892">MKADMEAMKEQMATMMEAMKEQMATMMEAMMSMKKIMEANAVAVAATRAVAKVNPMPPSDLNQMNHPTSDIVGKYLGSTGGPYDVQIQNEHAFPPYGLSLNYTPPNVAYTPNENEKLDHLEERLRAIEGGGDYAFANLEELFLVPNIITPPKLKVLDFNMYKGTTCPKNHLQMYCWKMGAYARGNQTYLWKTSEKPKEPVMKNIPDSGVVFTFEEVFTKYQKGLTPFSFTPPSIYRKIGEELATQLAQASQVASSRSNRLLEEHPGRPKYCATKGAKYLEVVKQRLHVIKQWSLDEIRLSKLPHVWHLLSMSRFTRDPPQISASPHQLDLAPYASGPYNAQWIVPGLLHDMHMLRSSRILGEIEVDEPWLGLWLPLSYRVDMGPSFVVDLGMAFVDNWVVGKEKATIRSFQAWTREGSKLVYQMVLGASSPLVLVKVQHLELGRGDDIGGISPTACPSVAYPRQGSKSARLWSGVIDILIGSVCHIGWYGGIEFTLATALVAATTTALASIIFLMLIMASIIVAIFSFMASMSSFIFSCTPSALPITLALARVREEFVTGSMLSLDITVVSQLEVKTCGVLCMARIRIKMKLEALRFYYSKLDASTCDEKINNIKEKMYKLFVEYVIVKSSSSTASSSQQPTVEEDFSIEENQEMDDPYNEYINYVSQNFNVNGKSELDLYLAETPFEPNESAFSIGARVLNKCRASLLPSNVQALILTQNWINGFEDIDEINGDVEKEEEVVLDFTVHP</sequence>
<evidence type="ECO:0000256" key="1">
    <source>
        <dbReference type="SAM" id="Phobius"/>
    </source>
</evidence>
<keyword evidence="3" id="KW-1185">Reference proteome</keyword>
<keyword evidence="1" id="KW-0472">Membrane</keyword>
<organism evidence="2 3">
    <name type="scientific">Glycine soja</name>
    <name type="common">Wild soybean</name>
    <dbReference type="NCBI Taxonomy" id="3848"/>
    <lineage>
        <taxon>Eukaryota</taxon>
        <taxon>Viridiplantae</taxon>
        <taxon>Streptophyta</taxon>
        <taxon>Embryophyta</taxon>
        <taxon>Tracheophyta</taxon>
        <taxon>Spermatophyta</taxon>
        <taxon>Magnoliopsida</taxon>
        <taxon>eudicotyledons</taxon>
        <taxon>Gunneridae</taxon>
        <taxon>Pentapetalae</taxon>
        <taxon>rosids</taxon>
        <taxon>fabids</taxon>
        <taxon>Fabales</taxon>
        <taxon>Fabaceae</taxon>
        <taxon>Papilionoideae</taxon>
        <taxon>50 kb inversion clade</taxon>
        <taxon>NPAAA clade</taxon>
        <taxon>indigoferoid/millettioid clade</taxon>
        <taxon>Phaseoleae</taxon>
        <taxon>Glycine</taxon>
        <taxon>Glycine subgen. Soja</taxon>
    </lineage>
</organism>
<protein>
    <submittedName>
        <fullName evidence="2">Uncharacterized protein</fullName>
    </submittedName>
</protein>
<dbReference type="PANTHER" id="PTHR23272">
    <property type="entry name" value="BED FINGER-RELATED"/>
    <property type="match status" value="1"/>
</dbReference>
<evidence type="ECO:0000313" key="2">
    <source>
        <dbReference type="EMBL" id="RZB52120.1"/>
    </source>
</evidence>
<dbReference type="EMBL" id="QZWG01000018">
    <property type="protein sequence ID" value="RZB52120.1"/>
    <property type="molecule type" value="Genomic_DNA"/>
</dbReference>
<keyword evidence="1" id="KW-0812">Transmembrane</keyword>
<dbReference type="Proteomes" id="UP000289340">
    <property type="component" value="Chromosome 18"/>
</dbReference>
<reference evidence="2 3" key="1">
    <citation type="submission" date="2018-09" db="EMBL/GenBank/DDBJ databases">
        <title>A high-quality reference genome of wild soybean provides a powerful tool to mine soybean genomes.</title>
        <authorList>
            <person name="Xie M."/>
            <person name="Chung C.Y.L."/>
            <person name="Li M.-W."/>
            <person name="Wong F.-L."/>
            <person name="Chan T.-F."/>
            <person name="Lam H.-M."/>
        </authorList>
    </citation>
    <scope>NUCLEOTIDE SEQUENCE [LARGE SCALE GENOMIC DNA]</scope>
    <source>
        <strain evidence="3">cv. W05</strain>
        <tissue evidence="2">Hypocotyl of etiolated seedlings</tissue>
    </source>
</reference>
<dbReference type="AlphaFoldDB" id="A0A445FT82"/>
<evidence type="ECO:0000313" key="3">
    <source>
        <dbReference type="Proteomes" id="UP000289340"/>
    </source>
</evidence>
<comment type="caution">
    <text evidence="2">The sequence shown here is derived from an EMBL/GenBank/DDBJ whole genome shotgun (WGS) entry which is preliminary data.</text>
</comment>
<name>A0A445FT82_GLYSO</name>
<dbReference type="SUPFAM" id="SSF53098">
    <property type="entry name" value="Ribonuclease H-like"/>
    <property type="match status" value="1"/>
</dbReference>
<accession>A0A445FT82</accession>
<proteinExistence type="predicted"/>
<dbReference type="PANTHER" id="PTHR23272:SF166">
    <property type="entry name" value="ZINC FINGER BED DOMAIN-CONTAINING PROTEIN RICESLEEPER 2-LIKE ISOFORM X1"/>
    <property type="match status" value="1"/>
</dbReference>
<keyword evidence="1" id="KW-1133">Transmembrane helix</keyword>
<gene>
    <name evidence="2" type="ORF">D0Y65_048520</name>
</gene>
<feature type="transmembrane region" description="Helical" evidence="1">
    <location>
        <begin position="496"/>
        <end position="529"/>
    </location>
</feature>
<dbReference type="InterPro" id="IPR012337">
    <property type="entry name" value="RNaseH-like_sf"/>
</dbReference>